<dbReference type="SUPFAM" id="SSF46894">
    <property type="entry name" value="C-terminal effector domain of the bipartite response regulators"/>
    <property type="match status" value="1"/>
</dbReference>
<sequence>MQAWNVAGESVLPQGRKARAVLAMLALADGQRMPRRQLAGLLWSRMEVSQALARLRDVLHDIRKVLGSGLSAVLRQENDRLQLQPNAVWTDVRDGATANLHGLVNDELLTDLHALDPAFDEWLTAARTRWRLQTQALGKSAAPPTPDTAPVKRVRNTTVIGVSPLRPIGPGLDDYLPLAIADEISTALSRLRWTTVISGVSVRDPDTGFSNLRESFGIDFILDGTLQRAGNQLRLTVKLLDLDQGGAVVWSARFDRAGDDIFSLQDEVAEAVVAGLDPEILLIEAERIRRRPPQNMTAYDLVLRAIPAIYRLDREAFLEAGTLLDRAIAMEPDYAAAYAWLAHWHIFAHGEVLLREPARALARASEVAERAILLDPNDARGLTIAGHVRAFLHRRVDEAIALHERALLLNPSLATAWHFSGMAHAYAGNLSEARRRLERCRRLAPRDPHAFFRDGAFVIVHMLAGDYDAAIALGREVTQMHPRFTSAFKAYIAALAHAGRREEARAVLGRLLSLEPDFSLRKMRLMSPYKRRDHLEHYLTGLRLAGLT</sequence>
<keyword evidence="3" id="KW-1185">Reference proteome</keyword>
<dbReference type="InterPro" id="IPR036388">
    <property type="entry name" value="WH-like_DNA-bd_sf"/>
</dbReference>
<gene>
    <name evidence="2" type="ORF">ACFFGY_09570</name>
</gene>
<dbReference type="Gene3D" id="1.25.40.10">
    <property type="entry name" value="Tetratricopeptide repeat domain"/>
    <property type="match status" value="1"/>
</dbReference>
<dbReference type="InterPro" id="IPR051677">
    <property type="entry name" value="AfsR-DnrI-RedD_regulator"/>
</dbReference>
<dbReference type="EMBL" id="JBHLUN010000006">
    <property type="protein sequence ID" value="MFC0408495.1"/>
    <property type="molecule type" value="Genomic_DNA"/>
</dbReference>
<evidence type="ECO:0000256" key="1">
    <source>
        <dbReference type="PROSITE-ProRule" id="PRU00339"/>
    </source>
</evidence>
<comment type="caution">
    <text evidence="2">The sequence shown here is derived from an EMBL/GenBank/DDBJ whole genome shotgun (WGS) entry which is preliminary data.</text>
</comment>
<dbReference type="PANTHER" id="PTHR35807">
    <property type="entry name" value="TRANSCRIPTIONAL REGULATOR REDD-RELATED"/>
    <property type="match status" value="1"/>
</dbReference>
<dbReference type="PROSITE" id="PS50005">
    <property type="entry name" value="TPR"/>
    <property type="match status" value="1"/>
</dbReference>
<evidence type="ECO:0000313" key="2">
    <source>
        <dbReference type="EMBL" id="MFC0408495.1"/>
    </source>
</evidence>
<name>A0ABV6JS01_9PROT</name>
<evidence type="ECO:0000313" key="3">
    <source>
        <dbReference type="Proteomes" id="UP001589865"/>
    </source>
</evidence>
<dbReference type="Gene3D" id="1.10.10.10">
    <property type="entry name" value="Winged helix-like DNA-binding domain superfamily/Winged helix DNA-binding domain"/>
    <property type="match status" value="1"/>
</dbReference>
<accession>A0ABV6JS01</accession>
<dbReference type="InterPro" id="IPR016032">
    <property type="entry name" value="Sig_transdc_resp-reg_C-effctor"/>
</dbReference>
<reference evidence="2 3" key="1">
    <citation type="submission" date="2024-09" db="EMBL/GenBank/DDBJ databases">
        <authorList>
            <person name="Sun Q."/>
            <person name="Mori K."/>
        </authorList>
    </citation>
    <scope>NUCLEOTIDE SEQUENCE [LARGE SCALE GENOMIC DNA]</scope>
    <source>
        <strain evidence="2 3">TBRC 5777</strain>
    </source>
</reference>
<keyword evidence="1" id="KW-0802">TPR repeat</keyword>
<dbReference type="RefSeq" id="WP_377044247.1">
    <property type="nucleotide sequence ID" value="NZ_JBHLUN010000006.1"/>
</dbReference>
<feature type="repeat" description="TPR" evidence="1">
    <location>
        <begin position="414"/>
        <end position="447"/>
    </location>
</feature>
<dbReference type="Pfam" id="PF14559">
    <property type="entry name" value="TPR_19"/>
    <property type="match status" value="1"/>
</dbReference>
<protein>
    <submittedName>
        <fullName evidence="2">Tetratricopeptide repeat protein</fullName>
    </submittedName>
</protein>
<dbReference type="InterPro" id="IPR019734">
    <property type="entry name" value="TPR_rpt"/>
</dbReference>
<dbReference type="SUPFAM" id="SSF48452">
    <property type="entry name" value="TPR-like"/>
    <property type="match status" value="1"/>
</dbReference>
<proteinExistence type="predicted"/>
<dbReference type="Proteomes" id="UP001589865">
    <property type="component" value="Unassembled WGS sequence"/>
</dbReference>
<dbReference type="InterPro" id="IPR011990">
    <property type="entry name" value="TPR-like_helical_dom_sf"/>
</dbReference>
<organism evidence="2 3">
    <name type="scientific">Roseomonas elaeocarpi</name>
    <dbReference type="NCBI Taxonomy" id="907779"/>
    <lineage>
        <taxon>Bacteria</taxon>
        <taxon>Pseudomonadati</taxon>
        <taxon>Pseudomonadota</taxon>
        <taxon>Alphaproteobacteria</taxon>
        <taxon>Acetobacterales</taxon>
        <taxon>Roseomonadaceae</taxon>
        <taxon>Roseomonas</taxon>
    </lineage>
</organism>